<keyword evidence="1" id="KW-0472">Membrane</keyword>
<keyword evidence="4" id="KW-1185">Reference proteome</keyword>
<protein>
    <submittedName>
        <fullName evidence="2">Transmembrane protein, putative</fullName>
    </submittedName>
</protein>
<proteinExistence type="predicted"/>
<dbReference type="PaxDb" id="3880-AES63679"/>
<keyword evidence="1" id="KW-1133">Transmembrane helix</keyword>
<feature type="transmembrane region" description="Helical" evidence="1">
    <location>
        <begin position="51"/>
        <end position="69"/>
    </location>
</feature>
<keyword evidence="1 2" id="KW-0812">Transmembrane</keyword>
<sequence>MSVPSIGKFSYFHGHNIVLKEAAEILCLFGSYKEKQQRGQIIEISRSFQKFGLSFVVTQILTSMLWISADMWLL</sequence>
<dbReference type="HOGENOM" id="CLU_2691443_0_0_1"/>
<evidence type="ECO:0000313" key="4">
    <source>
        <dbReference type="Proteomes" id="UP000002051"/>
    </source>
</evidence>
<reference evidence="2 4" key="1">
    <citation type="journal article" date="2011" name="Nature">
        <title>The Medicago genome provides insight into the evolution of rhizobial symbioses.</title>
        <authorList>
            <person name="Young N.D."/>
            <person name="Debelle F."/>
            <person name="Oldroyd G.E."/>
            <person name="Geurts R."/>
            <person name="Cannon S.B."/>
            <person name="Udvardi M.K."/>
            <person name="Benedito V.A."/>
            <person name="Mayer K.F."/>
            <person name="Gouzy J."/>
            <person name="Schoof H."/>
            <person name="Van de Peer Y."/>
            <person name="Proost S."/>
            <person name="Cook D.R."/>
            <person name="Meyers B.C."/>
            <person name="Spannagl M."/>
            <person name="Cheung F."/>
            <person name="De Mita S."/>
            <person name="Krishnakumar V."/>
            <person name="Gundlach H."/>
            <person name="Zhou S."/>
            <person name="Mudge J."/>
            <person name="Bharti A.K."/>
            <person name="Murray J.D."/>
            <person name="Naoumkina M.A."/>
            <person name="Rosen B."/>
            <person name="Silverstein K.A."/>
            <person name="Tang H."/>
            <person name="Rombauts S."/>
            <person name="Zhao P.X."/>
            <person name="Zhou P."/>
            <person name="Barbe V."/>
            <person name="Bardou P."/>
            <person name="Bechner M."/>
            <person name="Bellec A."/>
            <person name="Berger A."/>
            <person name="Berges H."/>
            <person name="Bidwell S."/>
            <person name="Bisseling T."/>
            <person name="Choisne N."/>
            <person name="Couloux A."/>
            <person name="Denny R."/>
            <person name="Deshpande S."/>
            <person name="Dai X."/>
            <person name="Doyle J.J."/>
            <person name="Dudez A.M."/>
            <person name="Farmer A.D."/>
            <person name="Fouteau S."/>
            <person name="Franken C."/>
            <person name="Gibelin C."/>
            <person name="Gish J."/>
            <person name="Goldstein S."/>
            <person name="Gonzalez A.J."/>
            <person name="Green P.J."/>
            <person name="Hallab A."/>
            <person name="Hartog M."/>
            <person name="Hua A."/>
            <person name="Humphray S.J."/>
            <person name="Jeong D.H."/>
            <person name="Jing Y."/>
            <person name="Jocker A."/>
            <person name="Kenton S.M."/>
            <person name="Kim D.J."/>
            <person name="Klee K."/>
            <person name="Lai H."/>
            <person name="Lang C."/>
            <person name="Lin S."/>
            <person name="Macmil S.L."/>
            <person name="Magdelenat G."/>
            <person name="Matthews L."/>
            <person name="McCorrison J."/>
            <person name="Monaghan E.L."/>
            <person name="Mun J.H."/>
            <person name="Najar F.Z."/>
            <person name="Nicholson C."/>
            <person name="Noirot C."/>
            <person name="O'Bleness M."/>
            <person name="Paule C.R."/>
            <person name="Poulain J."/>
            <person name="Prion F."/>
            <person name="Qin B."/>
            <person name="Qu C."/>
            <person name="Retzel E.F."/>
            <person name="Riddle C."/>
            <person name="Sallet E."/>
            <person name="Samain S."/>
            <person name="Samson N."/>
            <person name="Sanders I."/>
            <person name="Saurat O."/>
            <person name="Scarpelli C."/>
            <person name="Schiex T."/>
            <person name="Segurens B."/>
            <person name="Severin A.J."/>
            <person name="Sherrier D.J."/>
            <person name="Shi R."/>
            <person name="Sims S."/>
            <person name="Singer S.R."/>
            <person name="Sinharoy S."/>
            <person name="Sterck L."/>
            <person name="Viollet A."/>
            <person name="Wang B.B."/>
            <person name="Wang K."/>
            <person name="Wang M."/>
            <person name="Wang X."/>
            <person name="Warfsmann J."/>
            <person name="Weissenbach J."/>
            <person name="White D.D."/>
            <person name="White J.D."/>
            <person name="Wiley G.B."/>
            <person name="Wincker P."/>
            <person name="Xing Y."/>
            <person name="Yang L."/>
            <person name="Yao Z."/>
            <person name="Ying F."/>
            <person name="Zhai J."/>
            <person name="Zhou L."/>
            <person name="Zuber A."/>
            <person name="Denarie J."/>
            <person name="Dixon R.A."/>
            <person name="May G.D."/>
            <person name="Schwartz D.C."/>
            <person name="Rogers J."/>
            <person name="Quetier F."/>
            <person name="Town C.D."/>
            <person name="Roe B.A."/>
        </authorList>
    </citation>
    <scope>NUCLEOTIDE SEQUENCE [LARGE SCALE GENOMIC DNA]</scope>
    <source>
        <strain evidence="2">A17</strain>
        <strain evidence="3 4">cv. Jemalong A17</strain>
    </source>
</reference>
<name>G7IK69_MEDTR</name>
<dbReference type="EnsemblPlants" id="AES63679">
    <property type="protein sequence ID" value="AES63679"/>
    <property type="gene ID" value="MTR_2g011390"/>
</dbReference>
<evidence type="ECO:0000313" key="3">
    <source>
        <dbReference type="EnsemblPlants" id="AES63679"/>
    </source>
</evidence>
<dbReference type="EMBL" id="CM001218">
    <property type="protein sequence ID" value="AES63679.1"/>
    <property type="molecule type" value="Genomic_DNA"/>
</dbReference>
<organism evidence="2 4">
    <name type="scientific">Medicago truncatula</name>
    <name type="common">Barrel medic</name>
    <name type="synonym">Medicago tribuloides</name>
    <dbReference type="NCBI Taxonomy" id="3880"/>
    <lineage>
        <taxon>Eukaryota</taxon>
        <taxon>Viridiplantae</taxon>
        <taxon>Streptophyta</taxon>
        <taxon>Embryophyta</taxon>
        <taxon>Tracheophyta</taxon>
        <taxon>Spermatophyta</taxon>
        <taxon>Magnoliopsida</taxon>
        <taxon>eudicotyledons</taxon>
        <taxon>Gunneridae</taxon>
        <taxon>Pentapetalae</taxon>
        <taxon>rosids</taxon>
        <taxon>fabids</taxon>
        <taxon>Fabales</taxon>
        <taxon>Fabaceae</taxon>
        <taxon>Papilionoideae</taxon>
        <taxon>50 kb inversion clade</taxon>
        <taxon>NPAAA clade</taxon>
        <taxon>Hologalegina</taxon>
        <taxon>IRL clade</taxon>
        <taxon>Trifolieae</taxon>
        <taxon>Medicago</taxon>
    </lineage>
</organism>
<dbReference type="Proteomes" id="UP000002051">
    <property type="component" value="Chromosome 2"/>
</dbReference>
<accession>G7IK69</accession>
<gene>
    <name evidence="2" type="ordered locus">MTR_2g011390</name>
</gene>
<evidence type="ECO:0000313" key="2">
    <source>
        <dbReference type="EMBL" id="AES63679.1"/>
    </source>
</evidence>
<dbReference type="AlphaFoldDB" id="G7IK69"/>
<reference evidence="3" key="3">
    <citation type="submission" date="2015-04" db="UniProtKB">
        <authorList>
            <consortium name="EnsemblPlants"/>
        </authorList>
    </citation>
    <scope>IDENTIFICATION</scope>
    <source>
        <strain evidence="3">cv. Jemalong A17</strain>
    </source>
</reference>
<reference evidence="2 4" key="2">
    <citation type="journal article" date="2014" name="BMC Genomics">
        <title>An improved genome release (version Mt4.0) for the model legume Medicago truncatula.</title>
        <authorList>
            <person name="Tang H."/>
            <person name="Krishnakumar V."/>
            <person name="Bidwell S."/>
            <person name="Rosen B."/>
            <person name="Chan A."/>
            <person name="Zhou S."/>
            <person name="Gentzbittel L."/>
            <person name="Childs K.L."/>
            <person name="Yandell M."/>
            <person name="Gundlach H."/>
            <person name="Mayer K.F."/>
            <person name="Schwartz D.C."/>
            <person name="Town C.D."/>
        </authorList>
    </citation>
    <scope>GENOME REANNOTATION</scope>
    <source>
        <strain evidence="3 4">cv. Jemalong A17</strain>
    </source>
</reference>
<evidence type="ECO:0000256" key="1">
    <source>
        <dbReference type="SAM" id="Phobius"/>
    </source>
</evidence>